<organism evidence="2 3">
    <name type="scientific">Tistlia consotensis USBA 355</name>
    <dbReference type="NCBI Taxonomy" id="560819"/>
    <lineage>
        <taxon>Bacteria</taxon>
        <taxon>Pseudomonadati</taxon>
        <taxon>Pseudomonadota</taxon>
        <taxon>Alphaproteobacteria</taxon>
        <taxon>Rhodospirillales</taxon>
        <taxon>Rhodovibrionaceae</taxon>
        <taxon>Tistlia</taxon>
    </lineage>
</organism>
<accession>A0A1Y6BIP1</accession>
<protein>
    <submittedName>
        <fullName evidence="2">Acyl dehydratase</fullName>
    </submittedName>
</protein>
<proteinExistence type="predicted"/>
<evidence type="ECO:0000313" key="2">
    <source>
        <dbReference type="EMBL" id="SMF09613.1"/>
    </source>
</evidence>
<dbReference type="Pfam" id="PF01575">
    <property type="entry name" value="MaoC_dehydratas"/>
    <property type="match status" value="1"/>
</dbReference>
<name>A0A1Y6BIP1_9PROT</name>
<dbReference type="InterPro" id="IPR029069">
    <property type="entry name" value="HotDog_dom_sf"/>
</dbReference>
<evidence type="ECO:0000313" key="3">
    <source>
        <dbReference type="Proteomes" id="UP000192917"/>
    </source>
</evidence>
<evidence type="ECO:0000259" key="1">
    <source>
        <dbReference type="Pfam" id="PF01575"/>
    </source>
</evidence>
<dbReference type="PANTHER" id="PTHR43664:SF1">
    <property type="entry name" value="BETA-METHYLMALYL-COA DEHYDRATASE"/>
    <property type="match status" value="1"/>
</dbReference>
<sequence length="149" mass="16078">MSGLYLEDLTVGRRFVSAEHQLDVEQIKAFAGRFDPQPFHLDEAAAAASLFGGLAASGWHTAAITMRLLVEGGLPLAGGIVGAGGEIAWPQPTRPDDVLTVETEVLEVRPSRSRPERGLVTVRIVTRNQRGEELQVATMKAVALRRPPD</sequence>
<dbReference type="EMBL" id="FWZX01000004">
    <property type="protein sequence ID" value="SMF09613.1"/>
    <property type="molecule type" value="Genomic_DNA"/>
</dbReference>
<dbReference type="InterPro" id="IPR002539">
    <property type="entry name" value="MaoC-like_dom"/>
</dbReference>
<keyword evidence="3" id="KW-1185">Reference proteome</keyword>
<dbReference type="STRING" id="560819.SAMN05428998_104257"/>
<reference evidence="2 3" key="1">
    <citation type="submission" date="2017-04" db="EMBL/GenBank/DDBJ databases">
        <authorList>
            <person name="Afonso C.L."/>
            <person name="Miller P.J."/>
            <person name="Scott M.A."/>
            <person name="Spackman E."/>
            <person name="Goraichik I."/>
            <person name="Dimitrov K.M."/>
            <person name="Suarez D.L."/>
            <person name="Swayne D.E."/>
        </authorList>
    </citation>
    <scope>NUCLEOTIDE SEQUENCE [LARGE SCALE GENOMIC DNA]</scope>
    <source>
        <strain evidence="2 3">USBA 355</strain>
    </source>
</reference>
<dbReference type="Proteomes" id="UP000192917">
    <property type="component" value="Unassembled WGS sequence"/>
</dbReference>
<dbReference type="InterPro" id="IPR052342">
    <property type="entry name" value="MCH/BMMD"/>
</dbReference>
<dbReference type="PANTHER" id="PTHR43664">
    <property type="entry name" value="MONOAMINE OXIDASE-RELATED"/>
    <property type="match status" value="1"/>
</dbReference>
<dbReference type="RefSeq" id="WP_085121953.1">
    <property type="nucleotide sequence ID" value="NZ_FWZX01000004.1"/>
</dbReference>
<gene>
    <name evidence="2" type="ORF">SAMN05428998_104257</name>
</gene>
<dbReference type="SUPFAM" id="SSF54637">
    <property type="entry name" value="Thioesterase/thiol ester dehydrase-isomerase"/>
    <property type="match status" value="1"/>
</dbReference>
<dbReference type="CDD" id="cd03454">
    <property type="entry name" value="YdeM"/>
    <property type="match status" value="1"/>
</dbReference>
<dbReference type="AlphaFoldDB" id="A0A1Y6BIP1"/>
<dbReference type="Gene3D" id="3.10.129.10">
    <property type="entry name" value="Hotdog Thioesterase"/>
    <property type="match status" value="1"/>
</dbReference>
<feature type="domain" description="MaoC-like" evidence="1">
    <location>
        <begin position="18"/>
        <end position="121"/>
    </location>
</feature>